<feature type="signal peptide" evidence="2">
    <location>
        <begin position="1"/>
        <end position="20"/>
    </location>
</feature>
<proteinExistence type="predicted"/>
<name>A0A972FKR8_9FLAO</name>
<evidence type="ECO:0000256" key="1">
    <source>
        <dbReference type="ARBA" id="ARBA00022729"/>
    </source>
</evidence>
<feature type="chain" id="PRO_5037401497" evidence="2">
    <location>
        <begin position="21"/>
        <end position="348"/>
    </location>
</feature>
<comment type="caution">
    <text evidence="4">The sequence shown here is derived from an EMBL/GenBank/DDBJ whole genome shotgun (WGS) entry which is preliminary data.</text>
</comment>
<dbReference type="NCBIfam" id="TIGR04183">
    <property type="entry name" value="Por_Secre_tail"/>
    <property type="match status" value="1"/>
</dbReference>
<dbReference type="AlphaFoldDB" id="A0A972FKR8"/>
<gene>
    <name evidence="4" type="ORF">G6047_05510</name>
</gene>
<evidence type="ECO:0000313" key="5">
    <source>
        <dbReference type="Proteomes" id="UP000712080"/>
    </source>
</evidence>
<reference evidence="4" key="1">
    <citation type="submission" date="2020-02" db="EMBL/GenBank/DDBJ databases">
        <title>Flavobacterium sp. genome.</title>
        <authorList>
            <person name="Jung H.S."/>
            <person name="Baek J.H."/>
            <person name="Jeon C.O."/>
        </authorList>
    </citation>
    <scope>NUCLEOTIDE SEQUENCE</scope>
    <source>
        <strain evidence="4">SE-s28</strain>
    </source>
</reference>
<dbReference type="RefSeq" id="WP_169526487.1">
    <property type="nucleotide sequence ID" value="NZ_JAAMPU010000101.1"/>
</dbReference>
<sequence>MKKLLLFASLTFAVAGFSQSEITHFMGNTQITGGDDGFSARGYYRGTFESAPDESATGPNATWDFSGVVFEQMESYSNALPTDAEIANYPECNFVSTGYDMETSAEVGKLYAKFFNVGEFVILGNTLDVLSLTFSGDGASVGQFPMSYESTSSDVVSGTFVYSGPQGDFNGDFTGTMTSTYDAYGTIDYVLENTETSASVNRLSVVLNLTFGTADFPSAGTLMQTSNYYYDGNGFWPSIRSVKSHFMVPLLSIDQTTTYLEKSTDALLSTPETVANALSVYPNPVKDILRISGISGNIQASIFDVNGRLMLNQQINSNGIDLSSLQNGIYLVKVSDDTGTTTQKVVKQ</sequence>
<keyword evidence="5" id="KW-1185">Reference proteome</keyword>
<dbReference type="Proteomes" id="UP000712080">
    <property type="component" value="Unassembled WGS sequence"/>
</dbReference>
<dbReference type="InterPro" id="IPR026444">
    <property type="entry name" value="Secre_tail"/>
</dbReference>
<accession>A0A972FKR8</accession>
<dbReference type="EMBL" id="JAAMPU010000101">
    <property type="protein sequence ID" value="NMH27482.1"/>
    <property type="molecule type" value="Genomic_DNA"/>
</dbReference>
<evidence type="ECO:0000313" key="4">
    <source>
        <dbReference type="EMBL" id="NMH27482.1"/>
    </source>
</evidence>
<evidence type="ECO:0000256" key="2">
    <source>
        <dbReference type="SAM" id="SignalP"/>
    </source>
</evidence>
<keyword evidence="1 2" id="KW-0732">Signal</keyword>
<feature type="domain" description="Secretion system C-terminal sorting" evidence="3">
    <location>
        <begin position="280"/>
        <end position="346"/>
    </location>
</feature>
<dbReference type="Pfam" id="PF18962">
    <property type="entry name" value="Por_Secre_tail"/>
    <property type="match status" value="1"/>
</dbReference>
<organism evidence="4 5">
    <name type="scientific">Flavobacterium silvaticum</name>
    <dbReference type="NCBI Taxonomy" id="1852020"/>
    <lineage>
        <taxon>Bacteria</taxon>
        <taxon>Pseudomonadati</taxon>
        <taxon>Bacteroidota</taxon>
        <taxon>Flavobacteriia</taxon>
        <taxon>Flavobacteriales</taxon>
        <taxon>Flavobacteriaceae</taxon>
        <taxon>Flavobacterium</taxon>
    </lineage>
</organism>
<protein>
    <submittedName>
        <fullName evidence="4">T9SS type A sorting domain-containing protein</fullName>
    </submittedName>
</protein>
<evidence type="ECO:0000259" key="3">
    <source>
        <dbReference type="Pfam" id="PF18962"/>
    </source>
</evidence>